<feature type="region of interest" description="Disordered" evidence="1">
    <location>
        <begin position="241"/>
        <end position="303"/>
    </location>
</feature>
<feature type="compositionally biased region" description="Polar residues" evidence="1">
    <location>
        <begin position="789"/>
        <end position="799"/>
    </location>
</feature>
<feature type="compositionally biased region" description="Gly residues" evidence="1">
    <location>
        <begin position="245"/>
        <end position="254"/>
    </location>
</feature>
<feature type="compositionally biased region" description="Low complexity" evidence="1">
    <location>
        <begin position="483"/>
        <end position="498"/>
    </location>
</feature>
<organism evidence="2 3">
    <name type="scientific">Coniochaeta pulveracea</name>
    <dbReference type="NCBI Taxonomy" id="177199"/>
    <lineage>
        <taxon>Eukaryota</taxon>
        <taxon>Fungi</taxon>
        <taxon>Dikarya</taxon>
        <taxon>Ascomycota</taxon>
        <taxon>Pezizomycotina</taxon>
        <taxon>Sordariomycetes</taxon>
        <taxon>Sordariomycetidae</taxon>
        <taxon>Coniochaetales</taxon>
        <taxon>Coniochaetaceae</taxon>
        <taxon>Coniochaeta</taxon>
    </lineage>
</organism>
<dbReference type="GO" id="GO:0070941">
    <property type="term" value="P:eisosome assembly"/>
    <property type="evidence" value="ECO:0007669"/>
    <property type="project" value="TreeGrafter"/>
</dbReference>
<evidence type="ECO:0008006" key="4">
    <source>
        <dbReference type="Google" id="ProtNLM"/>
    </source>
</evidence>
<dbReference type="STRING" id="177199.A0A420YDM5"/>
<feature type="region of interest" description="Disordered" evidence="1">
    <location>
        <begin position="174"/>
        <end position="209"/>
    </location>
</feature>
<dbReference type="OrthoDB" id="4070583at2759"/>
<feature type="compositionally biased region" description="Low complexity" evidence="1">
    <location>
        <begin position="275"/>
        <end position="293"/>
    </location>
</feature>
<feature type="compositionally biased region" description="Basic and acidic residues" evidence="1">
    <location>
        <begin position="514"/>
        <end position="525"/>
    </location>
</feature>
<evidence type="ECO:0000313" key="2">
    <source>
        <dbReference type="EMBL" id="RKU45983.1"/>
    </source>
</evidence>
<feature type="compositionally biased region" description="Basic and acidic residues" evidence="1">
    <location>
        <begin position="411"/>
        <end position="479"/>
    </location>
</feature>
<feature type="compositionally biased region" description="Polar residues" evidence="1">
    <location>
        <begin position="587"/>
        <end position="601"/>
    </location>
</feature>
<dbReference type="PANTHER" id="PTHR28298:SF1">
    <property type="entry name" value="EISOSOME PROTEIN 1"/>
    <property type="match status" value="1"/>
</dbReference>
<feature type="compositionally biased region" description="Basic and acidic residues" evidence="1">
    <location>
        <begin position="536"/>
        <end position="547"/>
    </location>
</feature>
<evidence type="ECO:0000313" key="3">
    <source>
        <dbReference type="Proteomes" id="UP000275385"/>
    </source>
</evidence>
<evidence type="ECO:0000256" key="1">
    <source>
        <dbReference type="SAM" id="MobiDB-lite"/>
    </source>
</evidence>
<dbReference type="Proteomes" id="UP000275385">
    <property type="component" value="Unassembled WGS sequence"/>
</dbReference>
<feature type="compositionally biased region" description="Low complexity" evidence="1">
    <location>
        <begin position="184"/>
        <end position="193"/>
    </location>
</feature>
<dbReference type="EMBL" id="QVQW01000017">
    <property type="protein sequence ID" value="RKU45983.1"/>
    <property type="molecule type" value="Genomic_DNA"/>
</dbReference>
<proteinExistence type="predicted"/>
<feature type="compositionally biased region" description="Basic and acidic residues" evidence="1">
    <location>
        <begin position="830"/>
        <end position="841"/>
    </location>
</feature>
<feature type="region of interest" description="Disordered" evidence="1">
    <location>
        <begin position="1"/>
        <end position="87"/>
    </location>
</feature>
<dbReference type="InterPro" id="IPR024527">
    <property type="entry name" value="Eisosome1"/>
</dbReference>
<name>A0A420YDM5_9PEZI</name>
<accession>A0A420YDM5</accession>
<gene>
    <name evidence="2" type="ORF">DL546_007051</name>
</gene>
<feature type="region of interest" description="Disordered" evidence="1">
    <location>
        <begin position="411"/>
        <end position="841"/>
    </location>
</feature>
<protein>
    <recommendedName>
        <fullName evidence="4">Eisosome protein 1</fullName>
    </recommendedName>
</protein>
<reference evidence="2 3" key="1">
    <citation type="submission" date="2018-08" db="EMBL/GenBank/DDBJ databases">
        <title>Draft genome of the lignicolous fungus Coniochaeta pulveracea.</title>
        <authorList>
            <person name="Borstlap C.J."/>
            <person name="De Witt R.N."/>
            <person name="Botha A."/>
            <person name="Volschenk H."/>
        </authorList>
    </citation>
    <scope>NUCLEOTIDE SEQUENCE [LARGE SCALE GENOMIC DNA]</scope>
    <source>
        <strain evidence="2 3">CAB683</strain>
    </source>
</reference>
<dbReference type="AlphaFoldDB" id="A0A420YDM5"/>
<comment type="caution">
    <text evidence="2">The sequence shown here is derived from an EMBL/GenBank/DDBJ whole genome shotgun (WGS) entry which is preliminary data.</text>
</comment>
<feature type="compositionally biased region" description="Low complexity" evidence="1">
    <location>
        <begin position="729"/>
        <end position="741"/>
    </location>
</feature>
<sequence length="841" mass="90918">MPEGYHPERSTASQRAATLAHGSVRSRDSPSSPRSTWGNQAASLAFSAAGTSHYQNEGDDANSRRQSMRAAHGAIDGARPRAKSTPQKYIYPDQENATANALNAATVAHRQPSVRSSDAGAVPYTTMSREMFTSRPPVKPEVDEKQHADVLHASAVAMAKGMFARQQSIIDNAKKTGSSDAGTAAARSSSYSRRGVESPGSGGAQADVRYPNLQEAAYRLAQERLAKLQDQHQKDREFQDYYGAGTTGPAGGRLGSIRGKLTRKRSSSDGDAVVNRRFSSQTTTSRFNNNNNRKVPDLDEEKRNRDRQALLAAAQRNVKAQMAGMDRKVYEETGRIQPVKLSDWEAKAHSAALLSSETRRADDHGLIDIGGGKMMTQEEINAIAARNVQPLIDDISHKAEVERERVAALKMDQERQKEEAAREKAREHEVQDIHKKLKEEQKEEERRRKHEAKEAERLRKEQEKEEKRRAKEDKKKTKESPTVAAASGGNEEGNAVEETAPLSPADQPSADGAAEARPKSKDGKKPLALMLKKRVAKEDHEDAREDDSAAVEDGPRSPSKKGVKTWFKSHFSSRPRTKSTTSDHRPTTATDEQATTSNPTATGPADDERGFIGGAAFREQHSRGQSSVSSDSSLRDVALANVGPDTLREELPSPVPGTAAPEHASTSGAPISEPAAEALVKETAIEPLTKVTSLVPPEAEPATLDVPSLVTQEPTEPVTLREVTGGNPSVSSVSSLSSSSLSDEDSNDDLRYEDASPFTRAEMARPKSPLASLAAKVVEGEPQPEAKASTPNRPQSSAAEPTESTRPPTPPPASPVPNDPTTMAKLSSSPKRESKFAEIID</sequence>
<dbReference type="Pfam" id="PF12757">
    <property type="entry name" value="Eisosome1"/>
    <property type="match status" value="1"/>
</dbReference>
<feature type="compositionally biased region" description="Low complexity" evidence="1">
    <location>
        <begin position="623"/>
        <end position="640"/>
    </location>
</feature>
<feature type="compositionally biased region" description="Pro residues" evidence="1">
    <location>
        <begin position="807"/>
        <end position="818"/>
    </location>
</feature>
<feature type="compositionally biased region" description="Basic and acidic residues" evidence="1">
    <location>
        <begin position="294"/>
        <end position="303"/>
    </location>
</feature>
<keyword evidence="3" id="KW-1185">Reference proteome</keyword>
<dbReference type="PANTHER" id="PTHR28298">
    <property type="entry name" value="EISOSOME PROTEIN 1"/>
    <property type="match status" value="1"/>
</dbReference>